<name>A0ABM5M6W1_MESHM</name>
<dbReference type="Proteomes" id="UP000008738">
    <property type="component" value="Chromosome"/>
</dbReference>
<reference evidence="1 2" key="1">
    <citation type="journal article" date="2011" name="J. Bacteriol.">
        <title>Genome analysis of a Mycoplasma hyorhinis strain derived from a primary human melanoma cell line.</title>
        <authorList>
            <person name="Kornspan J.D."/>
            <person name="Lysnyansky I."/>
            <person name="Kahan T."/>
            <person name="Herrmann R."/>
            <person name="Rottem S."/>
            <person name="Nir-Paz R."/>
        </authorList>
    </citation>
    <scope>NUCLEOTIDE SEQUENCE [LARGE SCALE GENOMIC DNA]</scope>
    <source>
        <strain evidence="1 2">MCLD</strain>
    </source>
</reference>
<accession>A0ABM5M6W1</accession>
<gene>
    <name evidence="1" type="ordered locus">SRH_01875</name>
</gene>
<keyword evidence="2" id="KW-1185">Reference proteome</keyword>
<dbReference type="EMBL" id="CP002669">
    <property type="protein sequence ID" value="AEC45934.1"/>
    <property type="molecule type" value="Genomic_DNA"/>
</dbReference>
<protein>
    <submittedName>
        <fullName evidence="1">Uncharacterized protein</fullName>
    </submittedName>
</protein>
<evidence type="ECO:0000313" key="1">
    <source>
        <dbReference type="EMBL" id="AEC45934.1"/>
    </source>
</evidence>
<proteinExistence type="predicted"/>
<sequence>MNLKITPNAFLLEIETSEWIEKDLIEVLFIQNQEKRRKEKHKVNKISL</sequence>
<evidence type="ECO:0000313" key="2">
    <source>
        <dbReference type="Proteomes" id="UP000008738"/>
    </source>
</evidence>
<organism evidence="1 2">
    <name type="scientific">Mesomycoplasma hyorhinis (strain MCLD)</name>
    <name type="common">Mycoplasma hyorhinis</name>
    <dbReference type="NCBI Taxonomy" id="936139"/>
    <lineage>
        <taxon>Bacteria</taxon>
        <taxon>Bacillati</taxon>
        <taxon>Mycoplasmatota</taxon>
        <taxon>Mycoplasmoidales</taxon>
        <taxon>Metamycoplasmataceae</taxon>
        <taxon>Mesomycoplasma</taxon>
    </lineage>
</organism>